<sequence length="63" mass="7433">MKMPYLSKKWKSSTTSLPEKIKIINNMSSLFLFTSPTTNHLDLYPFFLPNLSRNRKIKKKTNL</sequence>
<dbReference type="InParanoid" id="A0A3Q7IE69"/>
<dbReference type="EnsemblPlants" id="Solyc10g044730.2.1">
    <property type="protein sequence ID" value="Solyc10g044730.2.1.1"/>
    <property type="gene ID" value="Solyc10g044730.2"/>
</dbReference>
<accession>A0A3Q7IE69</accession>
<dbReference type="Gramene" id="Solyc10g044730.2.1">
    <property type="protein sequence ID" value="Solyc10g044730.2.1.1"/>
    <property type="gene ID" value="Solyc10g044730.2"/>
</dbReference>
<dbReference type="Proteomes" id="UP000004994">
    <property type="component" value="Chromosome 10"/>
</dbReference>
<proteinExistence type="predicted"/>
<evidence type="ECO:0000313" key="2">
    <source>
        <dbReference type="Proteomes" id="UP000004994"/>
    </source>
</evidence>
<reference evidence="1" key="1">
    <citation type="journal article" date="2012" name="Nature">
        <title>The tomato genome sequence provides insights into fleshy fruit evolution.</title>
        <authorList>
            <consortium name="Tomato Genome Consortium"/>
        </authorList>
    </citation>
    <scope>NUCLEOTIDE SEQUENCE [LARGE SCALE GENOMIC DNA]</scope>
    <source>
        <strain evidence="1">cv. Heinz 1706</strain>
    </source>
</reference>
<dbReference type="PaxDb" id="4081-Solyc10g044730.1.1"/>
<keyword evidence="2" id="KW-1185">Reference proteome</keyword>
<dbReference type="AlphaFoldDB" id="A0A3Q7IE69"/>
<organism evidence="1">
    <name type="scientific">Solanum lycopersicum</name>
    <name type="common">Tomato</name>
    <name type="synonym">Lycopersicon esculentum</name>
    <dbReference type="NCBI Taxonomy" id="4081"/>
    <lineage>
        <taxon>Eukaryota</taxon>
        <taxon>Viridiplantae</taxon>
        <taxon>Streptophyta</taxon>
        <taxon>Embryophyta</taxon>
        <taxon>Tracheophyta</taxon>
        <taxon>Spermatophyta</taxon>
        <taxon>Magnoliopsida</taxon>
        <taxon>eudicotyledons</taxon>
        <taxon>Gunneridae</taxon>
        <taxon>Pentapetalae</taxon>
        <taxon>asterids</taxon>
        <taxon>lamiids</taxon>
        <taxon>Solanales</taxon>
        <taxon>Solanaceae</taxon>
        <taxon>Solanoideae</taxon>
        <taxon>Solaneae</taxon>
        <taxon>Solanum</taxon>
        <taxon>Solanum subgen. Lycopersicon</taxon>
    </lineage>
</organism>
<protein>
    <submittedName>
        <fullName evidence="1">Uncharacterized protein</fullName>
    </submittedName>
</protein>
<name>A0A3Q7IE69_SOLLC</name>
<reference evidence="1" key="2">
    <citation type="submission" date="2019-01" db="UniProtKB">
        <authorList>
            <consortium name="EnsemblPlants"/>
        </authorList>
    </citation>
    <scope>IDENTIFICATION</scope>
    <source>
        <strain evidence="1">cv. Heinz 1706</strain>
    </source>
</reference>
<evidence type="ECO:0000313" key="1">
    <source>
        <dbReference type="EnsemblPlants" id="Solyc10g044730.2.1.1"/>
    </source>
</evidence>